<accession>A0ACB8DRD6</accession>
<comment type="caution">
    <text evidence="1">The sequence shown here is derived from an EMBL/GenBank/DDBJ whole genome shotgun (WGS) entry which is preliminary data.</text>
</comment>
<proteinExistence type="predicted"/>
<sequence>MVTSATRKSLNAARDMLLHSDGKSAVVIPEAFRQFYSACYHFLAAQSAPSLSAILEPLKEHAAILDMKDFSQLLERAIELSLGWGVHVFFKLGIAKSADRVHLVLSTAQSLRQKLDPEGDLLRVSEEVRFLLDVALAGTPFRTSVLNILKLSDALTPDDESEPALMLPVTKLGTLSDSLDTERWLRGINSFLLPQYRVGTQSAMMTNQFGRIESVIATVHSIGYDGRVYAYLQVLAELARFHFARQQGPAVERATTCFFAGAEVFGHSWARMFLEVTSAARTCERTYVTFRQIVRRASHNRAMTWMDEASRTSYLGVLRKVELLVYNKNVTASSYGEHSWSGGAAMFPEDFMREKRHAQKRLLRNPNPLFTDLRDSLLFAGRVAYSRPLVAVVVPAAVSTEPFCYSSMQVPSEFDLSMLGTLVAIELSRVRFVHFLEGYHGLEKRTELDSFSECIKPIADTVLTSPPNHTSQSFIREAFLWVRGATLAFETLKDIVFRAGVMGFAEWRTAQRTFFRRFCLLACNSKTGPGGLSPEARCLLPLANIPEFSKAFECPVHSVMRQQPCDVI</sequence>
<organism evidence="1 2">
    <name type="scientific">Dermacentor silvarum</name>
    <name type="common">Tick</name>
    <dbReference type="NCBI Taxonomy" id="543639"/>
    <lineage>
        <taxon>Eukaryota</taxon>
        <taxon>Metazoa</taxon>
        <taxon>Ecdysozoa</taxon>
        <taxon>Arthropoda</taxon>
        <taxon>Chelicerata</taxon>
        <taxon>Arachnida</taxon>
        <taxon>Acari</taxon>
        <taxon>Parasitiformes</taxon>
        <taxon>Ixodida</taxon>
        <taxon>Ixodoidea</taxon>
        <taxon>Ixodidae</taxon>
        <taxon>Rhipicephalinae</taxon>
        <taxon>Dermacentor</taxon>
    </lineage>
</organism>
<dbReference type="EMBL" id="CM023479">
    <property type="protein sequence ID" value="KAH7974923.1"/>
    <property type="molecule type" value="Genomic_DNA"/>
</dbReference>
<evidence type="ECO:0000313" key="1">
    <source>
        <dbReference type="EMBL" id="KAH7974923.1"/>
    </source>
</evidence>
<reference evidence="1" key="1">
    <citation type="submission" date="2020-05" db="EMBL/GenBank/DDBJ databases">
        <title>Large-scale comparative analyses of tick genomes elucidate their genetic diversity and vector capacities.</title>
        <authorList>
            <person name="Jia N."/>
            <person name="Wang J."/>
            <person name="Shi W."/>
            <person name="Du L."/>
            <person name="Sun Y."/>
            <person name="Zhan W."/>
            <person name="Jiang J."/>
            <person name="Wang Q."/>
            <person name="Zhang B."/>
            <person name="Ji P."/>
            <person name="Sakyi L.B."/>
            <person name="Cui X."/>
            <person name="Yuan T."/>
            <person name="Jiang B."/>
            <person name="Yang W."/>
            <person name="Lam T.T.-Y."/>
            <person name="Chang Q."/>
            <person name="Ding S."/>
            <person name="Wang X."/>
            <person name="Zhu J."/>
            <person name="Ruan X."/>
            <person name="Zhao L."/>
            <person name="Wei J."/>
            <person name="Que T."/>
            <person name="Du C."/>
            <person name="Cheng J."/>
            <person name="Dai P."/>
            <person name="Han X."/>
            <person name="Huang E."/>
            <person name="Gao Y."/>
            <person name="Liu J."/>
            <person name="Shao H."/>
            <person name="Ye R."/>
            <person name="Li L."/>
            <person name="Wei W."/>
            <person name="Wang X."/>
            <person name="Wang C."/>
            <person name="Yang T."/>
            <person name="Huo Q."/>
            <person name="Li W."/>
            <person name="Guo W."/>
            <person name="Chen H."/>
            <person name="Zhou L."/>
            <person name="Ni X."/>
            <person name="Tian J."/>
            <person name="Zhou Y."/>
            <person name="Sheng Y."/>
            <person name="Liu T."/>
            <person name="Pan Y."/>
            <person name="Xia L."/>
            <person name="Li J."/>
            <person name="Zhao F."/>
            <person name="Cao W."/>
        </authorList>
    </citation>
    <scope>NUCLEOTIDE SEQUENCE</scope>
    <source>
        <strain evidence="1">Dsil-2018</strain>
    </source>
</reference>
<keyword evidence="2" id="KW-1185">Reference proteome</keyword>
<gene>
    <name evidence="1" type="ORF">HPB49_021452</name>
</gene>
<evidence type="ECO:0000313" key="2">
    <source>
        <dbReference type="Proteomes" id="UP000821865"/>
    </source>
</evidence>
<protein>
    <submittedName>
        <fullName evidence="1">Uncharacterized protein</fullName>
    </submittedName>
</protein>
<dbReference type="Proteomes" id="UP000821865">
    <property type="component" value="Chromosome 10"/>
</dbReference>
<name>A0ACB8DRD6_DERSI</name>